<dbReference type="InterPro" id="IPR050621">
    <property type="entry name" value="Tudor_domain_containing"/>
</dbReference>
<proteinExistence type="predicted"/>
<dbReference type="InterPro" id="IPR002999">
    <property type="entry name" value="Tudor"/>
</dbReference>
<dbReference type="SUPFAM" id="SSF63748">
    <property type="entry name" value="Tudor/PWWP/MBT"/>
    <property type="match status" value="8"/>
</dbReference>
<comment type="caution">
    <text evidence="3">The sequence shown here is derived from an EMBL/GenBank/DDBJ whole genome shotgun (WGS) entry which is preliminary data.</text>
</comment>
<sequence>MFVPNNPSEFWCQLVKSVDELETMMEKLNAAYGSLPASDMIVEKPEKGMPCVAMYSEDERWYRGEIVSIADEDLEVHFVDYGNSENVNKSKVKAIKPEFMKLPSQSVKCCLRGLKPVNNSWSDKAVEEFEGLTMDKTLSLHVKSYAAGAYIVDLEDKEGDVDVGAKMVELGYCELQLPESPGKPTKSSVANPFPSLDMSEGEKFTAFVSWVENPQDFWIQPADKESELEELGAKVQDLYSGETGALEKVEVGLPVIAQFSEDDAWYRAYIEAKKADKLMVRFVDYGNTDTLGTESLRQPSEELLKVPAQALNCSLVGIRPLQSTWNSDSKDIMEEMVKDGATVHLKSKDDVWMVDMDVNGTSVAEELITAAVVRRDAPKTPEKTSARRLIHYKNIPQIPEGSSEKVFVSHVNSLDSFYCQMSKHSGELDDVMAAIDEYCTSGGAQGAGELKISTPCLAQYSADGGWYRATVLAVYPEEADVLFIDYGNREKVKQGNIYVIKDEFLDLEPQAIHCTFGFEGSKETMTKLQDLVADKEFTVKALNVIPGKTTVYLTDEKGDDVFSLIQGSETPMETAVSSTPIECEGASLPMETGGETNIVKELPSQELPIDTVTMYASSIDSPSCLYLQKAGIEDDLETISQQLESKYSSLQPSELSLSEVCVGSICCAKYSDDNKWYRAKIQSITDGQAKVVFVDYGNGEETDTASLKALTSDFGSSPMAYECSLADVAPVDGTWSEEATALFDESVMEQELECCFKSLSEVNIKVSNTDIAKLMIEKGFAIKELATDLKFAEQSLPEGTLKASVSHLENDIFYLQLEKDEEAIGEIGEILLEKCKSSPSCDKVEVGMHCCAKFNVDGYWYRAQVDNVSEKDISVHFVDYGNSDSVTKENIRPLDKTILSAPMAYKCCLGRVGQLTSDQIQSLRTLIEEQEVMVQFSGIEDGVYSVSLSKMDGKDIAAELESKPVEEDKVEQECLSESMAELDIRDDAASKSLIVNDTHLTLDVTGFSDGLNESAIKEDGEEKDLTEEDFMTDAADLVPLTLKDGDRLQVSLSHVNSPSSFYIHQVDRKAEIDSLLDEIFELYSNTTNTMYEISEPEEGSLAVALFSEDSSWYRTKILEALDDIEFKVKFLDYGNTEVCKQTDLRKLLKKFGSQPLQTVECTLGGVRAKDGPWSEEAMALFTEMTSDKNLLMDVVKVGDDGNCIVQLLDMGLSLSEVLIDKGHGVASTTPIAVSQKTKRVFSDSSDVALTPLARKLAEEIQSRGKNNYGSFKKIQIEPDTEYAVSLCHTENPGLFWCQLSDTAADLENMLDRIQEVYKEETTLNLADASEGASCIALNKNDGLFYRAVVVSDVDKDNDSVDVFYVDQGSTLTVNLSDLREMSEEFMVLPAQSTMCRLASVVPNHGEKWSEEACKLFDQLTDDKDDLTVYVEQIGRDGAAWVQLLHGEASIGQSLVEEDHAVLIDTSMLEDSNVLDSILEDSKISDSMLESSAVPDTSLEMSQMTDSFLDSGRDSIVVKLFKHYGKPELLIDTEYFCTVSEVISPSLFFTHLRKSQENLRKIEDEIGEVTQGELTGPERGCQEGIACLCKLETTGKYARATVMGVGEDGVQVGYVDYGKVEVVSSCDIKELPSSLLAPPAQAVPCGLVGVQSSDGKAWSTEVTQFVKDNLEGEVVMYVRNVSVDGIHLVAVGKQNDEGEDLNKQMVDLGLAKSQEDISMFDMNPTSEQEESFNNLTMNRMNSYGSEEFSDCLEGQHNTKSGDATMDSGDRADHSALDTTDTSFCHCVDTSMDTSLDQSQTDLDKTEPYAETTDSSINQSYDETTTDTSVNDSVADTTDTSVYDTSTNEPMSDTSTSTENDSVVENTDASMNQSAIETSINETTDTCPADSDANTTTDASCLENVDESGLETTGASDSFHYVNYLKDADKS</sequence>
<evidence type="ECO:0000256" key="1">
    <source>
        <dbReference type="SAM" id="MobiDB-lite"/>
    </source>
</evidence>
<feature type="domain" description="Tudor" evidence="2">
    <location>
        <begin position="1327"/>
        <end position="1388"/>
    </location>
</feature>
<reference evidence="3" key="1">
    <citation type="submission" date="2019-08" db="EMBL/GenBank/DDBJ databases">
        <title>The improved chromosome-level genome for the pearl oyster Pinctada fucata martensii using PacBio sequencing and Hi-C.</title>
        <authorList>
            <person name="Zheng Z."/>
        </authorList>
    </citation>
    <scope>NUCLEOTIDE SEQUENCE</scope>
    <source>
        <strain evidence="3">ZZ-2019</strain>
        <tissue evidence="3">Adductor muscle</tissue>
    </source>
</reference>
<feature type="region of interest" description="Disordered" evidence="1">
    <location>
        <begin position="1877"/>
        <end position="1898"/>
    </location>
</feature>
<dbReference type="SUPFAM" id="SSF50199">
    <property type="entry name" value="Staphylococcal nuclease"/>
    <property type="match status" value="1"/>
</dbReference>
<feature type="domain" description="Tudor" evidence="2">
    <location>
        <begin position="1579"/>
        <end position="1637"/>
    </location>
</feature>
<feature type="domain" description="Tudor" evidence="2">
    <location>
        <begin position="843"/>
        <end position="901"/>
    </location>
</feature>
<organism evidence="3 4">
    <name type="scientific">Pinctada imbricata</name>
    <name type="common">Atlantic pearl-oyster</name>
    <name type="synonym">Pinctada martensii</name>
    <dbReference type="NCBI Taxonomy" id="66713"/>
    <lineage>
        <taxon>Eukaryota</taxon>
        <taxon>Metazoa</taxon>
        <taxon>Spiralia</taxon>
        <taxon>Lophotrochozoa</taxon>
        <taxon>Mollusca</taxon>
        <taxon>Bivalvia</taxon>
        <taxon>Autobranchia</taxon>
        <taxon>Pteriomorphia</taxon>
        <taxon>Pterioida</taxon>
        <taxon>Pterioidea</taxon>
        <taxon>Pteriidae</taxon>
        <taxon>Pinctada</taxon>
    </lineage>
</organism>
<feature type="compositionally biased region" description="Polar residues" evidence="1">
    <location>
        <begin position="1877"/>
        <end position="1897"/>
    </location>
</feature>
<keyword evidence="4" id="KW-1185">Reference proteome</keyword>
<dbReference type="InterPro" id="IPR035437">
    <property type="entry name" value="SNase_OB-fold_sf"/>
</dbReference>
<dbReference type="Gene3D" id="2.30.30.140">
    <property type="match status" value="8"/>
</dbReference>
<gene>
    <name evidence="3" type="ORF">FSP39_009383</name>
</gene>
<evidence type="ECO:0000313" key="3">
    <source>
        <dbReference type="EMBL" id="KAK3090131.1"/>
    </source>
</evidence>
<protein>
    <recommendedName>
        <fullName evidence="2">Tudor domain-containing protein</fullName>
    </recommendedName>
</protein>
<feature type="domain" description="Tudor" evidence="2">
    <location>
        <begin position="659"/>
        <end position="717"/>
    </location>
</feature>
<evidence type="ECO:0000313" key="4">
    <source>
        <dbReference type="Proteomes" id="UP001186944"/>
    </source>
</evidence>
<feature type="domain" description="Tudor" evidence="2">
    <location>
        <begin position="1095"/>
        <end position="1154"/>
    </location>
</feature>
<evidence type="ECO:0000259" key="2">
    <source>
        <dbReference type="PROSITE" id="PS50304"/>
    </source>
</evidence>
<dbReference type="PANTHER" id="PTHR22948:SF29">
    <property type="entry name" value="FI02030P-RELATED"/>
    <property type="match status" value="1"/>
</dbReference>
<dbReference type="PROSITE" id="PS50304">
    <property type="entry name" value="TUDOR"/>
    <property type="match status" value="8"/>
</dbReference>
<dbReference type="SMART" id="SM00333">
    <property type="entry name" value="TUDOR"/>
    <property type="match status" value="8"/>
</dbReference>
<dbReference type="Proteomes" id="UP001186944">
    <property type="component" value="Unassembled WGS sequence"/>
</dbReference>
<feature type="compositionally biased region" description="Polar residues" evidence="1">
    <location>
        <begin position="1810"/>
        <end position="1819"/>
    </location>
</feature>
<dbReference type="Gene3D" id="2.40.50.90">
    <property type="match status" value="8"/>
</dbReference>
<name>A0AA89BQD3_PINIB</name>
<dbReference type="EMBL" id="VSWD01000010">
    <property type="protein sequence ID" value="KAK3090131.1"/>
    <property type="molecule type" value="Genomic_DNA"/>
</dbReference>
<feature type="domain" description="Tudor" evidence="2">
    <location>
        <begin position="44"/>
        <end position="102"/>
    </location>
</feature>
<dbReference type="Pfam" id="PF00567">
    <property type="entry name" value="TUDOR"/>
    <property type="match status" value="8"/>
</dbReference>
<feature type="domain" description="Tudor" evidence="2">
    <location>
        <begin position="248"/>
        <end position="306"/>
    </location>
</feature>
<feature type="compositionally biased region" description="Low complexity" evidence="1">
    <location>
        <begin position="1820"/>
        <end position="1845"/>
    </location>
</feature>
<feature type="compositionally biased region" description="Polar residues" evidence="1">
    <location>
        <begin position="1846"/>
        <end position="1863"/>
    </location>
</feature>
<feature type="region of interest" description="Disordered" evidence="1">
    <location>
        <begin position="1750"/>
        <end position="1772"/>
    </location>
</feature>
<accession>A0AA89BQD3</accession>
<dbReference type="PANTHER" id="PTHR22948">
    <property type="entry name" value="TUDOR DOMAIN CONTAINING PROTEIN"/>
    <property type="match status" value="1"/>
</dbReference>
<dbReference type="FunFam" id="2.30.30.140:FF:000018">
    <property type="entry name" value="Serine/threonine-protein kinase 31"/>
    <property type="match status" value="6"/>
</dbReference>
<feature type="region of interest" description="Disordered" evidence="1">
    <location>
        <begin position="1793"/>
        <end position="1863"/>
    </location>
</feature>
<feature type="domain" description="Tudor" evidence="2">
    <location>
        <begin position="449"/>
        <end position="507"/>
    </location>
</feature>